<evidence type="ECO:0000259" key="11">
    <source>
        <dbReference type="Pfam" id="PF00117"/>
    </source>
</evidence>
<keyword evidence="13" id="KW-1185">Reference proteome</keyword>
<dbReference type="InterPro" id="IPR010139">
    <property type="entry name" value="Imidazole-glycPsynth_HisH"/>
</dbReference>
<comment type="catalytic activity">
    <reaction evidence="9 10">
        <text>L-glutamine + H2O = L-glutamate + NH4(+)</text>
        <dbReference type="Rhea" id="RHEA:15889"/>
        <dbReference type="ChEBI" id="CHEBI:15377"/>
        <dbReference type="ChEBI" id="CHEBI:28938"/>
        <dbReference type="ChEBI" id="CHEBI:29985"/>
        <dbReference type="ChEBI" id="CHEBI:58359"/>
        <dbReference type="EC" id="3.5.1.2"/>
    </reaction>
</comment>
<comment type="subunit">
    <text evidence="2 10">Heterodimer of HisH and HisF.</text>
</comment>
<dbReference type="SUPFAM" id="SSF52317">
    <property type="entry name" value="Class I glutamine amidotransferase-like"/>
    <property type="match status" value="1"/>
</dbReference>
<evidence type="ECO:0000256" key="4">
    <source>
        <dbReference type="ARBA" id="ARBA00022801"/>
    </source>
</evidence>
<feature type="active site" description="Nucleophile" evidence="10">
    <location>
        <position position="77"/>
    </location>
</feature>
<feature type="active site" evidence="10">
    <location>
        <position position="180"/>
    </location>
</feature>
<comment type="function">
    <text evidence="10">IGPS catalyzes the conversion of PRFAR and glutamine to IGP, AICAR and glutamate. The HisH subunit catalyzes the hydrolysis of glutamine to glutamate and ammonia as part of the synthesis of IGP and AICAR. The resulting ammonia molecule is channeled to the active site of HisF.</text>
</comment>
<comment type="catalytic activity">
    <reaction evidence="8 10">
        <text>5-[(5-phospho-1-deoxy-D-ribulos-1-ylimino)methylamino]-1-(5-phospho-beta-D-ribosyl)imidazole-4-carboxamide + L-glutamine = D-erythro-1-(imidazol-4-yl)glycerol 3-phosphate + 5-amino-1-(5-phospho-beta-D-ribosyl)imidazole-4-carboxamide + L-glutamate + H(+)</text>
        <dbReference type="Rhea" id="RHEA:24793"/>
        <dbReference type="ChEBI" id="CHEBI:15378"/>
        <dbReference type="ChEBI" id="CHEBI:29985"/>
        <dbReference type="ChEBI" id="CHEBI:58278"/>
        <dbReference type="ChEBI" id="CHEBI:58359"/>
        <dbReference type="ChEBI" id="CHEBI:58475"/>
        <dbReference type="ChEBI" id="CHEBI:58525"/>
        <dbReference type="EC" id="4.3.2.10"/>
    </reaction>
</comment>
<evidence type="ECO:0000256" key="5">
    <source>
        <dbReference type="ARBA" id="ARBA00022962"/>
    </source>
</evidence>
<dbReference type="EMBL" id="JADIKE010000039">
    <property type="protein sequence ID" value="MBM7127772.1"/>
    <property type="molecule type" value="Genomic_DNA"/>
</dbReference>
<keyword evidence="5 10" id="KW-0315">Glutamine amidotransferase</keyword>
<organism evidence="12 13">
    <name type="scientific">Dyella flava</name>
    <dbReference type="NCBI Taxonomy" id="1920170"/>
    <lineage>
        <taxon>Bacteria</taxon>
        <taxon>Pseudomonadati</taxon>
        <taxon>Pseudomonadota</taxon>
        <taxon>Gammaproteobacteria</taxon>
        <taxon>Lysobacterales</taxon>
        <taxon>Rhodanobacteraceae</taxon>
        <taxon>Dyella</taxon>
    </lineage>
</organism>
<comment type="pathway">
    <text evidence="1 10">Amino-acid biosynthesis; L-histidine biosynthesis; L-histidine from 5-phospho-alpha-D-ribose 1-diphosphate: step 5/9.</text>
</comment>
<evidence type="ECO:0000256" key="7">
    <source>
        <dbReference type="ARBA" id="ARBA00023239"/>
    </source>
</evidence>
<dbReference type="Proteomes" id="UP001430149">
    <property type="component" value="Unassembled WGS sequence"/>
</dbReference>
<reference evidence="12" key="1">
    <citation type="submission" date="2020-10" db="EMBL/GenBank/DDBJ databases">
        <title>Phylogeny of dyella-like bacteria.</title>
        <authorList>
            <person name="Fu J."/>
        </authorList>
    </citation>
    <scope>NUCLEOTIDE SEQUENCE</scope>
    <source>
        <strain evidence="12">DHOC52</strain>
    </source>
</reference>
<evidence type="ECO:0000256" key="2">
    <source>
        <dbReference type="ARBA" id="ARBA00011152"/>
    </source>
</evidence>
<evidence type="ECO:0000256" key="8">
    <source>
        <dbReference type="ARBA" id="ARBA00047838"/>
    </source>
</evidence>
<evidence type="ECO:0000256" key="3">
    <source>
        <dbReference type="ARBA" id="ARBA00022605"/>
    </source>
</evidence>
<dbReference type="PIRSF" id="PIRSF000495">
    <property type="entry name" value="Amidotransf_hisH"/>
    <property type="match status" value="1"/>
</dbReference>
<dbReference type="Pfam" id="PF00117">
    <property type="entry name" value="GATase"/>
    <property type="match status" value="1"/>
</dbReference>
<protein>
    <recommendedName>
        <fullName evidence="10">Imidazole glycerol phosphate synthase subunit HisH</fullName>
        <ecNumber evidence="10">4.3.2.10</ecNumber>
    </recommendedName>
    <alternativeName>
        <fullName evidence="10">IGP synthase glutaminase subunit</fullName>
        <ecNumber evidence="10">3.5.1.2</ecNumber>
    </alternativeName>
    <alternativeName>
        <fullName evidence="10">IGP synthase subunit HisH</fullName>
    </alternativeName>
    <alternativeName>
        <fullName evidence="10">ImGP synthase subunit HisH</fullName>
        <shortName evidence="10">IGPS subunit HisH</shortName>
    </alternativeName>
</protein>
<dbReference type="InterPro" id="IPR029062">
    <property type="entry name" value="Class_I_gatase-like"/>
</dbReference>
<keyword evidence="7 10" id="KW-0456">Lyase</keyword>
<evidence type="ECO:0000256" key="9">
    <source>
        <dbReference type="ARBA" id="ARBA00049534"/>
    </source>
</evidence>
<dbReference type="CDD" id="cd01748">
    <property type="entry name" value="GATase1_IGP_Synthase"/>
    <property type="match status" value="1"/>
</dbReference>
<accession>A0ABS2K980</accession>
<dbReference type="NCBIfam" id="TIGR01855">
    <property type="entry name" value="IMP_synth_hisH"/>
    <property type="match status" value="1"/>
</dbReference>
<comment type="caution">
    <text evidence="12">The sequence shown here is derived from an EMBL/GenBank/DDBJ whole genome shotgun (WGS) entry which is preliminary data.</text>
</comment>
<dbReference type="EC" id="4.3.2.10" evidence="10"/>
<evidence type="ECO:0000256" key="10">
    <source>
        <dbReference type="HAMAP-Rule" id="MF_00278"/>
    </source>
</evidence>
<dbReference type="Gene3D" id="3.40.50.880">
    <property type="match status" value="1"/>
</dbReference>
<sequence length="196" mass="20965">MSVVLVDAGGTNIGSVRYALQRLGVEAALTADAETIRAADKVILPGVGAAGPGMARLRELRLVELIRSLTQPVLGVCLGMQLLCEHSAEGDTECLGVIPASVRRFEEAPGLCVPHMGWNRLSPIAAHPLLKNLQEGDWAYFVHSYAVPTGDYTLASSQYGDVFSAVIARGNFHGMQFHPERSAGVGARLLKNFLEL</sequence>
<dbReference type="RefSeq" id="WP_204684274.1">
    <property type="nucleotide sequence ID" value="NZ_BSNR01000014.1"/>
</dbReference>
<proteinExistence type="inferred from homology"/>
<feature type="active site" evidence="10">
    <location>
        <position position="178"/>
    </location>
</feature>
<keyword evidence="6 10" id="KW-0368">Histidine biosynthesis</keyword>
<keyword evidence="10" id="KW-0963">Cytoplasm</keyword>
<dbReference type="InterPro" id="IPR017926">
    <property type="entry name" value="GATASE"/>
</dbReference>
<dbReference type="PROSITE" id="PS51273">
    <property type="entry name" value="GATASE_TYPE_1"/>
    <property type="match status" value="1"/>
</dbReference>
<feature type="domain" description="Glutamine amidotransferase" evidence="11">
    <location>
        <begin position="4"/>
        <end position="194"/>
    </location>
</feature>
<evidence type="ECO:0000256" key="1">
    <source>
        <dbReference type="ARBA" id="ARBA00005091"/>
    </source>
</evidence>
<evidence type="ECO:0000256" key="6">
    <source>
        <dbReference type="ARBA" id="ARBA00023102"/>
    </source>
</evidence>
<dbReference type="PANTHER" id="PTHR42701:SF1">
    <property type="entry name" value="IMIDAZOLE GLYCEROL PHOSPHATE SYNTHASE SUBUNIT HISH"/>
    <property type="match status" value="1"/>
</dbReference>
<evidence type="ECO:0000313" key="12">
    <source>
        <dbReference type="EMBL" id="MBM7127772.1"/>
    </source>
</evidence>
<comment type="subcellular location">
    <subcellularLocation>
        <location evidence="10">Cytoplasm</location>
    </subcellularLocation>
</comment>
<keyword evidence="4 10" id="KW-0378">Hydrolase</keyword>
<dbReference type="EC" id="3.5.1.2" evidence="10"/>
<gene>
    <name evidence="10 12" type="primary">hisH</name>
    <name evidence="12" type="ORF">ISP19_20550</name>
</gene>
<dbReference type="PANTHER" id="PTHR42701">
    <property type="entry name" value="IMIDAZOLE GLYCEROL PHOSPHATE SYNTHASE SUBUNIT HISH"/>
    <property type="match status" value="1"/>
</dbReference>
<evidence type="ECO:0000313" key="13">
    <source>
        <dbReference type="Proteomes" id="UP001430149"/>
    </source>
</evidence>
<keyword evidence="3 10" id="KW-0028">Amino-acid biosynthesis</keyword>
<name>A0ABS2K980_9GAMM</name>
<dbReference type="HAMAP" id="MF_00278">
    <property type="entry name" value="HisH"/>
    <property type="match status" value="1"/>
</dbReference>